<evidence type="ECO:0000313" key="3">
    <source>
        <dbReference type="Proteomes" id="UP000196027"/>
    </source>
</evidence>
<dbReference type="UniPathway" id="UPA00094"/>
<dbReference type="PANTHER" id="PTHR30272">
    <property type="entry name" value="3-HYDROXYACYL-[ACYL-CARRIER-PROTEIN] DEHYDRATASE"/>
    <property type="match status" value="1"/>
</dbReference>
<dbReference type="RefSeq" id="WP_198343034.1">
    <property type="nucleotide sequence ID" value="NZ_CP021425.1"/>
</dbReference>
<dbReference type="PANTHER" id="PTHR30272:SF8">
    <property type="entry name" value="3-HYDROXYDECANOYL-[ACYL-CARRIER-PROTEIN] DEHYDRATASE"/>
    <property type="match status" value="1"/>
</dbReference>
<dbReference type="GO" id="GO:0016829">
    <property type="term" value="F:lyase activity"/>
    <property type="evidence" value="ECO:0007669"/>
    <property type="project" value="UniProtKB-KW"/>
</dbReference>
<dbReference type="Pfam" id="PF07977">
    <property type="entry name" value="FabA"/>
    <property type="match status" value="1"/>
</dbReference>
<dbReference type="GO" id="GO:0006633">
    <property type="term" value="P:fatty acid biosynthetic process"/>
    <property type="evidence" value="ECO:0007669"/>
    <property type="project" value="UniProtKB-UniPathway"/>
</dbReference>
<keyword evidence="3" id="KW-1185">Reference proteome</keyword>
<keyword evidence="1" id="KW-0456">Lyase</keyword>
<dbReference type="SUPFAM" id="SSF54637">
    <property type="entry name" value="Thioesterase/thiol ester dehydrase-isomerase"/>
    <property type="match status" value="1"/>
</dbReference>
<organism evidence="2 3">
    <name type="scientific">Oleiphilus messinensis</name>
    <dbReference type="NCBI Taxonomy" id="141451"/>
    <lineage>
        <taxon>Bacteria</taxon>
        <taxon>Pseudomonadati</taxon>
        <taxon>Pseudomonadota</taxon>
        <taxon>Gammaproteobacteria</taxon>
        <taxon>Oceanospirillales</taxon>
        <taxon>Oleiphilaceae</taxon>
        <taxon>Oleiphilus</taxon>
    </lineage>
</organism>
<protein>
    <submittedName>
        <fullName evidence="2">3-hydroxydecanoyl-(Acyl carrier protein) dehydratase</fullName>
    </submittedName>
</protein>
<dbReference type="InterPro" id="IPR029069">
    <property type="entry name" value="HotDog_dom_sf"/>
</dbReference>
<reference evidence="2 3" key="1">
    <citation type="submission" date="2017-05" db="EMBL/GenBank/DDBJ databases">
        <title>Genomic insights into alkan degradation activity of Oleiphilus messinensis.</title>
        <authorList>
            <person name="Kozyavkin S.A."/>
            <person name="Slesarev A.I."/>
            <person name="Golyshin P.N."/>
            <person name="Korzhenkov A."/>
            <person name="Golyshina O.N."/>
            <person name="Toshchakov S.V."/>
        </authorList>
    </citation>
    <scope>NUCLEOTIDE SEQUENCE [LARGE SCALE GENOMIC DNA]</scope>
    <source>
        <strain evidence="2 3">ME102</strain>
    </source>
</reference>
<sequence>MLQKSSYSNRELQLLAAEQASVKEGSHIMQLPQGNMKMLDRIVQISDQGGQYGRGELIAEYDVTPDAWFFACHFPGDPVMPGCLGLDGLWQSLGFYLAWSGGEGKGRALGVGTVKFFGEVLPDCKTVRYHLHIKKILRKDVSVAFADGEVFADGVKIYSAASLRVGMIKGNPETPGTGE</sequence>
<dbReference type="NCBIfam" id="NF003509">
    <property type="entry name" value="PRK05174.1"/>
    <property type="match status" value="1"/>
</dbReference>
<dbReference type="EMBL" id="CP021425">
    <property type="protein sequence ID" value="ARU57793.1"/>
    <property type="molecule type" value="Genomic_DNA"/>
</dbReference>
<evidence type="ECO:0000256" key="1">
    <source>
        <dbReference type="ARBA" id="ARBA00023239"/>
    </source>
</evidence>
<dbReference type="Proteomes" id="UP000196027">
    <property type="component" value="Chromosome"/>
</dbReference>
<proteinExistence type="predicted"/>
<evidence type="ECO:0000313" key="2">
    <source>
        <dbReference type="EMBL" id="ARU57793.1"/>
    </source>
</evidence>
<name>A0A1Y0IEJ4_9GAMM</name>
<gene>
    <name evidence="2" type="primary">fabA1</name>
    <name evidence="2" type="ORF">OLMES_3772</name>
</gene>
<dbReference type="KEGG" id="ome:OLMES_3772"/>
<accession>A0A1Y0IEJ4</accession>
<dbReference type="InterPro" id="IPR013114">
    <property type="entry name" value="FabA_FabZ"/>
</dbReference>
<dbReference type="AlphaFoldDB" id="A0A1Y0IEJ4"/>
<dbReference type="Gene3D" id="3.10.129.10">
    <property type="entry name" value="Hotdog Thioesterase"/>
    <property type="match status" value="1"/>
</dbReference>